<proteinExistence type="predicted"/>
<evidence type="ECO:0000313" key="3">
    <source>
        <dbReference type="EMBL" id="SFL57175.1"/>
    </source>
</evidence>
<dbReference type="EMBL" id="FOSW01000013">
    <property type="protein sequence ID" value="SFL57175.1"/>
    <property type="molecule type" value="Genomic_DNA"/>
</dbReference>
<sequence>MKTQNLVATGADAGAEGTVGSPPPRDVVVGVDGSRTALSAVSWAAREARTRGAPLRIVHAAPYLGEPGSRSAASPELPRARRIAAVAYTVARHTAPGTAVSTTIDPGGPVPALLRAAAAGQLLVLGISTTGAVDELVLAAVVQKVSARSTQPVVAVPRTHPERTPGRPVVAILGLGDTADDRAVAAFAAAAARRTGRGLAVLQTRAGGAAQADGWAGQFPDLAVAYRSMPGAPGVDLLDAAGPTPLLVLTTGHAGRFHRSLDGLHRWLLRHSTSPMALVPSRQETGAS</sequence>
<dbReference type="RefSeq" id="WP_245753728.1">
    <property type="nucleotide sequence ID" value="NZ_FOSW01000013.1"/>
</dbReference>
<protein>
    <submittedName>
        <fullName evidence="3">Nucleotide-binding universal stress protein, UspA family</fullName>
    </submittedName>
</protein>
<dbReference type="Gene3D" id="3.40.50.620">
    <property type="entry name" value="HUPs"/>
    <property type="match status" value="2"/>
</dbReference>
<dbReference type="AlphaFoldDB" id="A0A1I4ISB7"/>
<keyword evidence="4" id="KW-1185">Reference proteome</keyword>
<evidence type="ECO:0000313" key="4">
    <source>
        <dbReference type="Proteomes" id="UP000199152"/>
    </source>
</evidence>
<dbReference type="InParanoid" id="A0A1I4ISB7"/>
<evidence type="ECO:0000256" key="1">
    <source>
        <dbReference type="SAM" id="MobiDB-lite"/>
    </source>
</evidence>
<dbReference type="Proteomes" id="UP000199152">
    <property type="component" value="Unassembled WGS sequence"/>
</dbReference>
<dbReference type="InterPro" id="IPR006016">
    <property type="entry name" value="UspA"/>
</dbReference>
<accession>A0A1I4ISB7</accession>
<dbReference type="InterPro" id="IPR014729">
    <property type="entry name" value="Rossmann-like_a/b/a_fold"/>
</dbReference>
<organism evidence="3 4">
    <name type="scientific">Geodermatophilus ruber</name>
    <dbReference type="NCBI Taxonomy" id="504800"/>
    <lineage>
        <taxon>Bacteria</taxon>
        <taxon>Bacillati</taxon>
        <taxon>Actinomycetota</taxon>
        <taxon>Actinomycetes</taxon>
        <taxon>Geodermatophilales</taxon>
        <taxon>Geodermatophilaceae</taxon>
        <taxon>Geodermatophilus</taxon>
    </lineage>
</organism>
<dbReference type="Pfam" id="PF00582">
    <property type="entry name" value="Usp"/>
    <property type="match status" value="1"/>
</dbReference>
<dbReference type="SUPFAM" id="SSF52402">
    <property type="entry name" value="Adenine nucleotide alpha hydrolases-like"/>
    <property type="match status" value="1"/>
</dbReference>
<dbReference type="STRING" id="504800.SAMN04488085_113108"/>
<evidence type="ECO:0000259" key="2">
    <source>
        <dbReference type="Pfam" id="PF00582"/>
    </source>
</evidence>
<reference evidence="3 4" key="1">
    <citation type="submission" date="2016-10" db="EMBL/GenBank/DDBJ databases">
        <authorList>
            <person name="de Groot N.N."/>
        </authorList>
    </citation>
    <scope>NUCLEOTIDE SEQUENCE [LARGE SCALE GENOMIC DNA]</scope>
    <source>
        <strain evidence="3 4">DSM 45317</strain>
    </source>
</reference>
<feature type="domain" description="UspA" evidence="2">
    <location>
        <begin position="25"/>
        <end position="157"/>
    </location>
</feature>
<feature type="region of interest" description="Disordered" evidence="1">
    <location>
        <begin position="1"/>
        <end position="24"/>
    </location>
</feature>
<gene>
    <name evidence="3" type="ORF">SAMN04488085_113108</name>
</gene>
<name>A0A1I4ISB7_9ACTN</name>